<reference evidence="4" key="1">
    <citation type="submission" date="2017-09" db="EMBL/GenBank/DDBJ databases">
        <title>Depth-based differentiation of microbial function through sediment-hosted aquifers and enrichment of novel symbionts in the deep terrestrial subsurface.</title>
        <authorList>
            <person name="Probst A.J."/>
            <person name="Ladd B."/>
            <person name="Jarett J.K."/>
            <person name="Geller-Mcgrath D.E."/>
            <person name="Sieber C.M.K."/>
            <person name="Emerson J.B."/>
            <person name="Anantharaman K."/>
            <person name="Thomas B.C."/>
            <person name="Malmstrom R."/>
            <person name="Stieglmeier M."/>
            <person name="Klingl A."/>
            <person name="Woyke T."/>
            <person name="Ryan C.M."/>
            <person name="Banfield J.F."/>
        </authorList>
    </citation>
    <scope>NUCLEOTIDE SEQUENCE [LARGE SCALE GENOMIC DNA]</scope>
</reference>
<proteinExistence type="predicted"/>
<dbReference type="Gene3D" id="2.70.70.10">
    <property type="entry name" value="Glucose Permease (Domain IIA)"/>
    <property type="match status" value="1"/>
</dbReference>
<dbReference type="SUPFAM" id="SSF49464">
    <property type="entry name" value="Carboxypeptidase regulatory domain-like"/>
    <property type="match status" value="1"/>
</dbReference>
<dbReference type="InterPro" id="IPR000421">
    <property type="entry name" value="FA58C"/>
</dbReference>
<gene>
    <name evidence="3" type="ORF">COY32_00055</name>
</gene>
<dbReference type="PANTHER" id="PTHR21666:SF270">
    <property type="entry name" value="MUREIN HYDROLASE ACTIVATOR ENVC"/>
    <property type="match status" value="1"/>
</dbReference>
<evidence type="ECO:0000313" key="3">
    <source>
        <dbReference type="EMBL" id="PIZ48328.1"/>
    </source>
</evidence>
<feature type="compositionally biased region" description="Low complexity" evidence="1">
    <location>
        <begin position="497"/>
        <end position="513"/>
    </location>
</feature>
<dbReference type="Pfam" id="PF01551">
    <property type="entry name" value="Peptidase_M23"/>
    <property type="match status" value="1"/>
</dbReference>
<dbReference type="CDD" id="cd12797">
    <property type="entry name" value="M23_peptidase"/>
    <property type="match status" value="1"/>
</dbReference>
<comment type="caution">
    <text evidence="3">The sequence shown here is derived from an EMBL/GenBank/DDBJ whole genome shotgun (WGS) entry which is preliminary data.</text>
</comment>
<dbReference type="InterPro" id="IPR008979">
    <property type="entry name" value="Galactose-bd-like_sf"/>
</dbReference>
<dbReference type="InterPro" id="IPR050570">
    <property type="entry name" value="Cell_wall_metabolism_enzyme"/>
</dbReference>
<dbReference type="Gene3D" id="2.60.40.1120">
    <property type="entry name" value="Carboxypeptidase-like, regulatory domain"/>
    <property type="match status" value="1"/>
</dbReference>
<dbReference type="GO" id="GO:0004222">
    <property type="term" value="F:metalloendopeptidase activity"/>
    <property type="evidence" value="ECO:0007669"/>
    <property type="project" value="TreeGrafter"/>
</dbReference>
<dbReference type="EMBL" id="PFNL01000002">
    <property type="protein sequence ID" value="PIZ48328.1"/>
    <property type="molecule type" value="Genomic_DNA"/>
</dbReference>
<dbReference type="AlphaFoldDB" id="A0A2M7TMF8"/>
<dbReference type="SUPFAM" id="SSF49785">
    <property type="entry name" value="Galactose-binding domain-like"/>
    <property type="match status" value="1"/>
</dbReference>
<dbReference type="Proteomes" id="UP000228920">
    <property type="component" value="Unassembled WGS sequence"/>
</dbReference>
<feature type="region of interest" description="Disordered" evidence="1">
    <location>
        <begin position="913"/>
        <end position="961"/>
    </location>
</feature>
<dbReference type="PANTHER" id="PTHR21666">
    <property type="entry name" value="PEPTIDASE-RELATED"/>
    <property type="match status" value="1"/>
</dbReference>
<feature type="compositionally biased region" description="Low complexity" evidence="1">
    <location>
        <begin position="521"/>
        <end position="532"/>
    </location>
</feature>
<feature type="region of interest" description="Disordered" evidence="1">
    <location>
        <begin position="458"/>
        <end position="532"/>
    </location>
</feature>
<feature type="domain" description="F5/8 type C" evidence="2">
    <location>
        <begin position="315"/>
        <end position="453"/>
    </location>
</feature>
<evidence type="ECO:0000256" key="1">
    <source>
        <dbReference type="SAM" id="MobiDB-lite"/>
    </source>
</evidence>
<feature type="compositionally biased region" description="Low complexity" evidence="1">
    <location>
        <begin position="914"/>
        <end position="961"/>
    </location>
</feature>
<dbReference type="Gene3D" id="2.60.120.260">
    <property type="entry name" value="Galactose-binding domain-like"/>
    <property type="match status" value="1"/>
</dbReference>
<evidence type="ECO:0000313" key="4">
    <source>
        <dbReference type="Proteomes" id="UP000228920"/>
    </source>
</evidence>
<dbReference type="SUPFAM" id="SSF51261">
    <property type="entry name" value="Duplicated hybrid motif"/>
    <property type="match status" value="1"/>
</dbReference>
<sequence>MRHLLWISVLAMVLLVGWKSTEATTADVSNFRLPLNGSFEISQGPRCSYSHSSGRNLEAIDFDTDYKENYPVYASESGYAYYINEGDAGGGNVIVIIHDNGNLKSVYAHLNEPNTASNFQSRRVEKGEEIGKSGNTGNSDGPHLHWAVVEEENPAATTNGTPVEIWQLPGFDWWPKDVYKDSTYPAPPDWCIADGENDGTGTWPPPGVKSLIRSEFTVERTNPSLSEEIWFSTRLENNGEVPVYLRTVFLRLKRGEGNVEAFGLQSNQGTVSILPGESKLFDLRAPPITEPGLWRIDKVEAEDTSGHWFELGVIASHLMVGYPNLIKDHPATASSVNAGSGNVAQRANDGNMRTRWESEYYDPQWIEFDLDYEQMIDRIIVRSEIAFPAQYKVKIKKDGDWFWTTVNDWVVGIPDNSNYISIDPQLARKIRFEFEKRGTVWGDSIWEIEVYNLTGDPIGDPMPTPTPTPIVCGSGSTNSNNPLDCATSTPIPPTFTPIPGSTSTPNPTSTPTHTPQPNPTATPTSGPVDTTPPEVVEVINPVNGQYLDGNTLTVTGNVKDHGSGLLNVIMSFHHDGAWENKKATNVGNDQWQAVFNIAGLSPQSAMMVVIWAEDVSGNGRYSEVRMHLTNERPSCSLEWHPDAGSIHQGFLKLNTSHNWWWRAVSNGETWVVFESIDHIAQADISLPIVAGESVTHLIEVLYPFDNGRKYCELAITVDNSSDEDVTPPEGHITTPADGTFMGTGWYNVTADVTDSQSGIKKVEFHFWHDGAWHMVEDWYEADGWSASFNLTGFQAQNDMKLLLHMEDNAGNRAQSSVVSGLTNVTPSCSLTWVPKPGSINSGNVELTANYNGMWKATVDGQPWTTFNVNNGTAIGAIDFTIVSGQLVVYVVEMWFPNNDGAQYCRLEVTIDNQPSPTNTPTPTASSTNTPVPTATLTPTTVPSYTHTPTPTASNTSTPTMTPTPSCSMLWIPNPGSKNVGVIQFTANPNGWWKATINGNDWTDVYIENSAATKDKSFEYVAGEITHHLVEMWYPNEGGSKRCGMVVEIDDYVKPTVTPTPTPTPFAGEIYGTIVDENGQPVFGVDVQLWRDTQEQMYWSQWVENGEYRFYGLPDSTWTVKIISPGDPDYWTSVEPKVVVISDAQRVYEVNFKLTRTHQTYQIFLPLVLGQ</sequence>
<dbReference type="InterPro" id="IPR008969">
    <property type="entry name" value="CarboxyPept-like_regulatory"/>
</dbReference>
<dbReference type="PROSITE" id="PS50022">
    <property type="entry name" value="FA58C_3"/>
    <property type="match status" value="1"/>
</dbReference>
<organism evidence="3 4">
    <name type="scientific">candidate division WWE3 bacterium CG_4_10_14_0_2_um_filter_41_14</name>
    <dbReference type="NCBI Taxonomy" id="1975072"/>
    <lineage>
        <taxon>Bacteria</taxon>
        <taxon>Katanobacteria</taxon>
    </lineage>
</organism>
<dbReference type="InterPro" id="IPR011055">
    <property type="entry name" value="Dup_hybrid_motif"/>
</dbReference>
<protein>
    <recommendedName>
        <fullName evidence="2">F5/8 type C domain-containing protein</fullName>
    </recommendedName>
</protein>
<name>A0A2M7TMF8_UNCKA</name>
<dbReference type="InterPro" id="IPR016047">
    <property type="entry name" value="M23ase_b-sheet_dom"/>
</dbReference>
<dbReference type="Pfam" id="PF00754">
    <property type="entry name" value="F5_F8_type_C"/>
    <property type="match status" value="1"/>
</dbReference>
<evidence type="ECO:0000259" key="2">
    <source>
        <dbReference type="PROSITE" id="PS50022"/>
    </source>
</evidence>
<accession>A0A2M7TMF8</accession>